<feature type="transmembrane region" description="Helical" evidence="1">
    <location>
        <begin position="73"/>
        <end position="92"/>
    </location>
</feature>
<sequence length="298" mass="32477">MSESRPLLGILYLMGAVFLFTSLDATSKYLTQTFPLPMIVWARYGIHLLLMVFFLAPTMRSSLITTKHPWQQIARGVVLMTTSCFGIAGFSMLPLAEATAVIFLSPLIVVLLARWLLAEKITLGRWLAVAAGFLGVLLIARPGGAVSAKGLLLMVITAFLYAIYQIQTRRLSPHENSLTMLFYGALVGSIGLTIAVPFYWGGPTPNAFQTLQILSLGVLGGMGHWLFILAFRHAKASTLAPFTYAQLIWATLLGWLVYDHLPDGLAIIGIIIIALSSMSIALSERFKKTPAPGTDTAY</sequence>
<protein>
    <recommendedName>
        <fullName evidence="2">EamA domain-containing protein</fullName>
    </recommendedName>
</protein>
<dbReference type="KEGG" id="rbu:PG1C_06170"/>
<dbReference type="GO" id="GO:0016020">
    <property type="term" value="C:membrane"/>
    <property type="evidence" value="ECO:0007669"/>
    <property type="project" value="InterPro"/>
</dbReference>
<dbReference type="EMBL" id="CP010554">
    <property type="protein sequence ID" value="AJP48157.1"/>
    <property type="molecule type" value="Genomic_DNA"/>
</dbReference>
<dbReference type="HOGENOM" id="CLU_032828_2_2_4"/>
<evidence type="ECO:0000256" key="1">
    <source>
        <dbReference type="SAM" id="Phobius"/>
    </source>
</evidence>
<dbReference type="STRING" id="1565605.PG1C_06170"/>
<name>A0A0C5IZH0_9PROT</name>
<feature type="transmembrane region" description="Helical" evidence="1">
    <location>
        <begin position="212"/>
        <end position="231"/>
    </location>
</feature>
<feature type="transmembrane region" description="Helical" evidence="1">
    <location>
        <begin position="178"/>
        <end position="200"/>
    </location>
</feature>
<feature type="transmembrane region" description="Helical" evidence="1">
    <location>
        <begin position="146"/>
        <end position="166"/>
    </location>
</feature>
<dbReference type="Pfam" id="PF00892">
    <property type="entry name" value="EamA"/>
    <property type="match status" value="2"/>
</dbReference>
<dbReference type="RefSeq" id="WP_202636534.1">
    <property type="nucleotide sequence ID" value="NZ_CP010554.1"/>
</dbReference>
<gene>
    <name evidence="3" type="ORF">PG1C_06170</name>
</gene>
<dbReference type="AlphaFoldDB" id="A0A0C5IZH0"/>
<keyword evidence="1" id="KW-1133">Transmembrane helix</keyword>
<evidence type="ECO:0000313" key="4">
    <source>
        <dbReference type="Proteomes" id="UP000061603"/>
    </source>
</evidence>
<feature type="transmembrane region" description="Helical" evidence="1">
    <location>
        <begin position="41"/>
        <end position="61"/>
    </location>
</feature>
<feature type="transmembrane region" description="Helical" evidence="1">
    <location>
        <begin position="123"/>
        <end position="140"/>
    </location>
</feature>
<feature type="transmembrane region" description="Helical" evidence="1">
    <location>
        <begin position="238"/>
        <end position="258"/>
    </location>
</feature>
<evidence type="ECO:0000313" key="3">
    <source>
        <dbReference type="EMBL" id="AJP48157.1"/>
    </source>
</evidence>
<evidence type="ECO:0000259" key="2">
    <source>
        <dbReference type="Pfam" id="PF00892"/>
    </source>
</evidence>
<feature type="transmembrane region" description="Helical" evidence="1">
    <location>
        <begin position="98"/>
        <end position="116"/>
    </location>
</feature>
<proteinExistence type="predicted"/>
<keyword evidence="1" id="KW-0812">Transmembrane</keyword>
<dbReference type="InterPro" id="IPR037185">
    <property type="entry name" value="EmrE-like"/>
</dbReference>
<feature type="transmembrane region" description="Helical" evidence="1">
    <location>
        <begin position="264"/>
        <end position="282"/>
    </location>
</feature>
<dbReference type="SUPFAM" id="SSF103481">
    <property type="entry name" value="Multidrug resistance efflux transporter EmrE"/>
    <property type="match status" value="2"/>
</dbReference>
<keyword evidence="1" id="KW-0472">Membrane</keyword>
<feature type="domain" description="EamA" evidence="2">
    <location>
        <begin position="8"/>
        <end position="140"/>
    </location>
</feature>
<keyword evidence="4" id="KW-1185">Reference proteome</keyword>
<dbReference type="Proteomes" id="UP000061603">
    <property type="component" value="Chromosome"/>
</dbReference>
<dbReference type="InterPro" id="IPR000620">
    <property type="entry name" value="EamA_dom"/>
</dbReference>
<dbReference type="PANTHER" id="PTHR22911">
    <property type="entry name" value="ACYL-MALONYL CONDENSING ENZYME-RELATED"/>
    <property type="match status" value="1"/>
</dbReference>
<reference evidence="3 4" key="1">
    <citation type="journal article" date="2015" name="Genome Announc.">
        <title>Complete Genome Sequence of a Novel Bacterium within the Family Rhodocyclaceae That Degrades Polycyclic Aromatic Hydrocarbons.</title>
        <authorList>
            <person name="Singleton D.R."/>
            <person name="Dickey A.N."/>
            <person name="Scholl E.H."/>
            <person name="Wright F.A."/>
            <person name="Aitken M.D."/>
        </authorList>
    </citation>
    <scope>NUCLEOTIDE SEQUENCE [LARGE SCALE GENOMIC DNA]</scope>
    <source>
        <strain evidence="4">PG1-Ca6</strain>
    </source>
</reference>
<organism evidence="3 4">
    <name type="scientific">Rugosibacter aromaticivorans</name>
    <dbReference type="NCBI Taxonomy" id="1565605"/>
    <lineage>
        <taxon>Bacteria</taxon>
        <taxon>Pseudomonadati</taxon>
        <taxon>Pseudomonadota</taxon>
        <taxon>Betaproteobacteria</taxon>
        <taxon>Nitrosomonadales</taxon>
        <taxon>Sterolibacteriaceae</taxon>
        <taxon>Rugosibacter</taxon>
    </lineage>
</organism>
<accession>A0A0C5IZH0</accession>
<feature type="domain" description="EamA" evidence="2">
    <location>
        <begin position="149"/>
        <end position="280"/>
    </location>
</feature>
<dbReference type="PANTHER" id="PTHR22911:SF103">
    <property type="entry name" value="BLR2811 PROTEIN"/>
    <property type="match status" value="1"/>
</dbReference>